<feature type="transmembrane region" description="Helical" evidence="1">
    <location>
        <begin position="190"/>
        <end position="211"/>
    </location>
</feature>
<keyword evidence="3" id="KW-1185">Reference proteome</keyword>
<evidence type="ECO:0000256" key="1">
    <source>
        <dbReference type="SAM" id="Phobius"/>
    </source>
</evidence>
<feature type="transmembrane region" description="Helical" evidence="1">
    <location>
        <begin position="159"/>
        <end position="178"/>
    </location>
</feature>
<comment type="caution">
    <text evidence="2">The sequence shown here is derived from an EMBL/GenBank/DDBJ whole genome shotgun (WGS) entry which is preliminary data.</text>
</comment>
<keyword evidence="1" id="KW-0472">Membrane</keyword>
<keyword evidence="1" id="KW-0812">Transmembrane</keyword>
<reference evidence="2" key="1">
    <citation type="submission" date="2023-06" db="EMBL/GenBank/DDBJ databases">
        <authorList>
            <person name="Jiang Y."/>
            <person name="Liu Q."/>
        </authorList>
    </citation>
    <scope>NUCLEOTIDE SEQUENCE</scope>
    <source>
        <strain evidence="2">CGMCC 1.12089</strain>
    </source>
</reference>
<keyword evidence="1" id="KW-1133">Transmembrane helix</keyword>
<dbReference type="Proteomes" id="UP001174908">
    <property type="component" value="Unassembled WGS sequence"/>
</dbReference>
<proteinExistence type="predicted"/>
<organism evidence="2 3">
    <name type="scientific">Variovorax dokdonensis</name>
    <dbReference type="NCBI Taxonomy" id="344883"/>
    <lineage>
        <taxon>Bacteria</taxon>
        <taxon>Pseudomonadati</taxon>
        <taxon>Pseudomonadota</taxon>
        <taxon>Betaproteobacteria</taxon>
        <taxon>Burkholderiales</taxon>
        <taxon>Comamonadaceae</taxon>
        <taxon>Variovorax</taxon>
    </lineage>
</organism>
<accession>A0ABT7NCI8</accession>
<evidence type="ECO:0000313" key="3">
    <source>
        <dbReference type="Proteomes" id="UP001174908"/>
    </source>
</evidence>
<protein>
    <submittedName>
        <fullName evidence="2">DUF1109 domain-containing protein</fullName>
    </submittedName>
</protein>
<dbReference type="InterPro" id="IPR009495">
    <property type="entry name" value="NrsF"/>
</dbReference>
<dbReference type="RefSeq" id="WP_286660758.1">
    <property type="nucleotide sequence ID" value="NZ_JASZYV010000003.1"/>
</dbReference>
<feature type="transmembrane region" description="Helical" evidence="1">
    <location>
        <begin position="131"/>
        <end position="152"/>
    </location>
</feature>
<feature type="transmembrane region" description="Helical" evidence="1">
    <location>
        <begin position="55"/>
        <end position="78"/>
    </location>
</feature>
<feature type="transmembrane region" description="Helical" evidence="1">
    <location>
        <begin position="90"/>
        <end position="111"/>
    </location>
</feature>
<sequence>MKTDELISMLATGVEPVARRATTRRLMLALAAGVPLAAAIMLIDYGVRNDLVEAMFWPMLWVKILFPLVVALSAFVLVQRLARPGARAGLAWLGLALPVLVMWIMAAIAWTSAAPDERMPLVMGQTWRSCAFSIAWISLPVFLAALVALRGLAPTQPALAGAAGGALAGGVGATVYALHCPELTAPFLAVWYLLGMLIPVAAGALIGSRLLRW</sequence>
<name>A0ABT7NCI8_9BURK</name>
<feature type="transmembrane region" description="Helical" evidence="1">
    <location>
        <begin position="26"/>
        <end position="43"/>
    </location>
</feature>
<dbReference type="Pfam" id="PF06532">
    <property type="entry name" value="NrsF"/>
    <property type="match status" value="1"/>
</dbReference>
<evidence type="ECO:0000313" key="2">
    <source>
        <dbReference type="EMBL" id="MDM0045639.1"/>
    </source>
</evidence>
<dbReference type="EMBL" id="JASZYV010000003">
    <property type="protein sequence ID" value="MDM0045639.1"/>
    <property type="molecule type" value="Genomic_DNA"/>
</dbReference>
<gene>
    <name evidence="2" type="ORF">QTH91_14190</name>
</gene>